<dbReference type="STRING" id="156980.SAMN04489745_0924"/>
<dbReference type="EMBL" id="FNSN01000003">
    <property type="protein sequence ID" value="SEB67253.1"/>
    <property type="molecule type" value="Genomic_DNA"/>
</dbReference>
<feature type="transmembrane region" description="Helical" evidence="1">
    <location>
        <begin position="26"/>
        <end position="43"/>
    </location>
</feature>
<sequence length="135" mass="14956">MDDHPSDVGFLSGPSAYVLYAKASRWIWAFVGTALVLMVLAAARVPQSLFNVFLALLFPSLVPWVAFVLWGSARTQSECTAGYTTLPRKFKELEQRDPYLGERIRDAGEEFIADEEFLSICSSSKALATRFGELG</sequence>
<evidence type="ECO:0000256" key="1">
    <source>
        <dbReference type="SAM" id="Phobius"/>
    </source>
</evidence>
<name>A0A1H4L991_9MICC</name>
<proteinExistence type="predicted"/>
<keyword evidence="1" id="KW-1133">Transmembrane helix</keyword>
<dbReference type="RefSeq" id="WP_066215960.1">
    <property type="nucleotide sequence ID" value="NZ_FNSN01000003.1"/>
</dbReference>
<gene>
    <name evidence="2" type="ORF">SAMN04489745_0924</name>
</gene>
<accession>A0A1H4L991</accession>
<keyword evidence="1" id="KW-0472">Membrane</keyword>
<feature type="transmembrane region" description="Helical" evidence="1">
    <location>
        <begin position="50"/>
        <end position="70"/>
    </location>
</feature>
<dbReference type="AlphaFoldDB" id="A0A1H4L991"/>
<organism evidence="2 3">
    <name type="scientific">Arthrobacter woluwensis</name>
    <dbReference type="NCBI Taxonomy" id="156980"/>
    <lineage>
        <taxon>Bacteria</taxon>
        <taxon>Bacillati</taxon>
        <taxon>Actinomycetota</taxon>
        <taxon>Actinomycetes</taxon>
        <taxon>Micrococcales</taxon>
        <taxon>Micrococcaceae</taxon>
        <taxon>Arthrobacter</taxon>
    </lineage>
</organism>
<keyword evidence="3" id="KW-1185">Reference proteome</keyword>
<protein>
    <submittedName>
        <fullName evidence="2">Uncharacterized protein</fullName>
    </submittedName>
</protein>
<evidence type="ECO:0000313" key="3">
    <source>
        <dbReference type="Proteomes" id="UP000182652"/>
    </source>
</evidence>
<dbReference type="Proteomes" id="UP000182652">
    <property type="component" value="Unassembled WGS sequence"/>
</dbReference>
<reference evidence="2 3" key="1">
    <citation type="submission" date="2016-10" db="EMBL/GenBank/DDBJ databases">
        <authorList>
            <person name="de Groot N.N."/>
        </authorList>
    </citation>
    <scope>NUCLEOTIDE SEQUENCE [LARGE SCALE GENOMIC DNA]</scope>
    <source>
        <strain evidence="2 3">DSM 10495</strain>
    </source>
</reference>
<keyword evidence="1" id="KW-0812">Transmembrane</keyword>
<evidence type="ECO:0000313" key="2">
    <source>
        <dbReference type="EMBL" id="SEB67253.1"/>
    </source>
</evidence>